<keyword evidence="2" id="KW-1185">Reference proteome</keyword>
<protein>
    <recommendedName>
        <fullName evidence="3">NlpE N-terminal domain-containing protein</fullName>
    </recommendedName>
</protein>
<dbReference type="AlphaFoldDB" id="A0A1I1W6Q9"/>
<dbReference type="Proteomes" id="UP000199672">
    <property type="component" value="Unassembled WGS sequence"/>
</dbReference>
<organism evidence="1 2">
    <name type="scientific">Flavobacterium phragmitis</name>
    <dbReference type="NCBI Taxonomy" id="739143"/>
    <lineage>
        <taxon>Bacteria</taxon>
        <taxon>Pseudomonadati</taxon>
        <taxon>Bacteroidota</taxon>
        <taxon>Flavobacteriia</taxon>
        <taxon>Flavobacteriales</taxon>
        <taxon>Flavobacteriaceae</taxon>
        <taxon>Flavobacterium</taxon>
    </lineage>
</organism>
<reference evidence="2" key="1">
    <citation type="submission" date="2016-10" db="EMBL/GenBank/DDBJ databases">
        <authorList>
            <person name="Varghese N."/>
            <person name="Submissions S."/>
        </authorList>
    </citation>
    <scope>NUCLEOTIDE SEQUENCE [LARGE SCALE GENOMIC DNA]</scope>
    <source>
        <strain evidence="2">CGMCC 1.10370</strain>
    </source>
</reference>
<evidence type="ECO:0000313" key="1">
    <source>
        <dbReference type="EMBL" id="SFD90827.1"/>
    </source>
</evidence>
<name>A0A1I1W6Q9_9FLAO</name>
<dbReference type="RefSeq" id="WP_091497802.1">
    <property type="nucleotide sequence ID" value="NZ_FOMH01000014.1"/>
</dbReference>
<dbReference type="OrthoDB" id="1374296at2"/>
<evidence type="ECO:0000313" key="2">
    <source>
        <dbReference type="Proteomes" id="UP000199672"/>
    </source>
</evidence>
<sequence>MKKFLFIAFLISLKSFSQSNRFSGTWSNENCKDCKKDYIFRITIAQSNYAIVGTAEITSERKELNSGVLDVTGYVYPNNDKAQIKLKDKDGISSNAVLLTNESVLQFTKRGGADLVPKEVILNKLYE</sequence>
<gene>
    <name evidence="1" type="ORF">SAMN05216297_114108</name>
</gene>
<accession>A0A1I1W6Q9</accession>
<evidence type="ECO:0008006" key="3">
    <source>
        <dbReference type="Google" id="ProtNLM"/>
    </source>
</evidence>
<proteinExistence type="predicted"/>
<dbReference type="EMBL" id="FOMH01000014">
    <property type="protein sequence ID" value="SFD90827.1"/>
    <property type="molecule type" value="Genomic_DNA"/>
</dbReference>